<keyword evidence="5" id="KW-1185">Reference proteome</keyword>
<dbReference type="AlphaFoldDB" id="A0AA37SWZ3"/>
<dbReference type="Proteomes" id="UP001156601">
    <property type="component" value="Unassembled WGS sequence"/>
</dbReference>
<keyword evidence="1" id="KW-0902">Two-component regulatory system</keyword>
<evidence type="ECO:0000313" key="5">
    <source>
        <dbReference type="Proteomes" id="UP001156601"/>
    </source>
</evidence>
<dbReference type="EMBL" id="BSOT01000005">
    <property type="protein sequence ID" value="GLR70612.1"/>
    <property type="molecule type" value="Genomic_DNA"/>
</dbReference>
<dbReference type="RefSeq" id="WP_284216905.1">
    <property type="nucleotide sequence ID" value="NZ_BSOT01000005.1"/>
</dbReference>
<dbReference type="InterPro" id="IPR008207">
    <property type="entry name" value="Sig_transdc_His_kin_Hpt_dom"/>
</dbReference>
<dbReference type="GO" id="GO:0000160">
    <property type="term" value="P:phosphorelay signal transduction system"/>
    <property type="evidence" value="ECO:0007669"/>
    <property type="project" value="UniProtKB-KW"/>
</dbReference>
<name>A0AA37SWZ3_9ALTE</name>
<feature type="domain" description="HPt" evidence="3">
    <location>
        <begin position="20"/>
        <end position="118"/>
    </location>
</feature>
<gene>
    <name evidence="4" type="ORF">GCM10007852_15200</name>
</gene>
<feature type="modified residue" description="Phosphohistidine" evidence="2">
    <location>
        <position position="59"/>
    </location>
</feature>
<comment type="caution">
    <text evidence="4">The sequence shown here is derived from an EMBL/GenBank/DDBJ whole genome shotgun (WGS) entry which is preliminary data.</text>
</comment>
<evidence type="ECO:0000313" key="4">
    <source>
        <dbReference type="EMBL" id="GLR70612.1"/>
    </source>
</evidence>
<sequence length="187" mass="20858">MDESIPIIDVTFGISQLGGDESLFHRMLFKFSHEFAETPSTVKQAISSNNFEEAKIQVHTTKGISGNLGLAALYECSKVLDKQIKDKAISDATLNEFDTVMQETCEAIEHLDIVESPTADLSGEATQEAFYSLSQKLERHEFIDDAELHTLVSGLALSDDDKTKVVELIEELQYEKALVLLERCKDE</sequence>
<organism evidence="4 5">
    <name type="scientific">Agaribacter marinus</name>
    <dbReference type="NCBI Taxonomy" id="1431249"/>
    <lineage>
        <taxon>Bacteria</taxon>
        <taxon>Pseudomonadati</taxon>
        <taxon>Pseudomonadota</taxon>
        <taxon>Gammaproteobacteria</taxon>
        <taxon>Alteromonadales</taxon>
        <taxon>Alteromonadaceae</taxon>
        <taxon>Agaribacter</taxon>
    </lineage>
</organism>
<accession>A0AA37SWZ3</accession>
<dbReference type="PROSITE" id="PS50894">
    <property type="entry name" value="HPT"/>
    <property type="match status" value="1"/>
</dbReference>
<dbReference type="GO" id="GO:0004672">
    <property type="term" value="F:protein kinase activity"/>
    <property type="evidence" value="ECO:0007669"/>
    <property type="project" value="UniProtKB-ARBA"/>
</dbReference>
<evidence type="ECO:0000256" key="1">
    <source>
        <dbReference type="ARBA" id="ARBA00023012"/>
    </source>
</evidence>
<protein>
    <recommendedName>
        <fullName evidence="3">HPt domain-containing protein</fullName>
    </recommendedName>
</protein>
<dbReference type="Pfam" id="PF01627">
    <property type="entry name" value="Hpt"/>
    <property type="match status" value="1"/>
</dbReference>
<evidence type="ECO:0000256" key="2">
    <source>
        <dbReference type="PROSITE-ProRule" id="PRU00110"/>
    </source>
</evidence>
<dbReference type="SUPFAM" id="SSF47226">
    <property type="entry name" value="Histidine-containing phosphotransfer domain, HPT domain"/>
    <property type="match status" value="1"/>
</dbReference>
<proteinExistence type="predicted"/>
<dbReference type="InterPro" id="IPR036641">
    <property type="entry name" value="HPT_dom_sf"/>
</dbReference>
<dbReference type="Gene3D" id="1.20.120.160">
    <property type="entry name" value="HPT domain"/>
    <property type="match status" value="1"/>
</dbReference>
<evidence type="ECO:0000259" key="3">
    <source>
        <dbReference type="PROSITE" id="PS50894"/>
    </source>
</evidence>
<reference evidence="4" key="2">
    <citation type="submission" date="2023-01" db="EMBL/GenBank/DDBJ databases">
        <title>Draft genome sequence of Agaribacter marinus strain NBRC 110023.</title>
        <authorList>
            <person name="Sun Q."/>
            <person name="Mori K."/>
        </authorList>
    </citation>
    <scope>NUCLEOTIDE SEQUENCE</scope>
    <source>
        <strain evidence="4">NBRC 110023</strain>
    </source>
</reference>
<keyword evidence="2" id="KW-0597">Phosphoprotein</keyword>
<reference evidence="4" key="1">
    <citation type="journal article" date="2014" name="Int. J. Syst. Evol. Microbiol.">
        <title>Complete genome sequence of Corynebacterium casei LMG S-19264T (=DSM 44701T), isolated from a smear-ripened cheese.</title>
        <authorList>
            <consortium name="US DOE Joint Genome Institute (JGI-PGF)"/>
            <person name="Walter F."/>
            <person name="Albersmeier A."/>
            <person name="Kalinowski J."/>
            <person name="Ruckert C."/>
        </authorList>
    </citation>
    <scope>NUCLEOTIDE SEQUENCE</scope>
    <source>
        <strain evidence="4">NBRC 110023</strain>
    </source>
</reference>